<proteinExistence type="predicted"/>
<keyword evidence="3" id="KW-0732">Signal</keyword>
<feature type="region of interest" description="Disordered" evidence="5">
    <location>
        <begin position="66"/>
        <end position="98"/>
    </location>
</feature>
<reference evidence="6 7" key="1">
    <citation type="journal article" date="2019" name="Int. J. Syst. Evol. Microbiol.">
        <title>The Global Catalogue of Microorganisms (GCM) 10K type strain sequencing project: providing services to taxonomists for standard genome sequencing and annotation.</title>
        <authorList>
            <consortium name="The Broad Institute Genomics Platform"/>
            <consortium name="The Broad Institute Genome Sequencing Center for Infectious Disease"/>
            <person name="Wu L."/>
            <person name="Ma J."/>
        </authorList>
    </citation>
    <scope>NUCLEOTIDE SEQUENCE [LARGE SCALE GENOMIC DNA]</scope>
    <source>
        <strain evidence="6 7">DT72</strain>
    </source>
</reference>
<feature type="non-terminal residue" evidence="6">
    <location>
        <position position="186"/>
    </location>
</feature>
<feature type="region of interest" description="Disordered" evidence="5">
    <location>
        <begin position="130"/>
        <end position="165"/>
    </location>
</feature>
<dbReference type="InterPro" id="IPR059100">
    <property type="entry name" value="TSP3_bac"/>
</dbReference>
<feature type="compositionally biased region" description="Polar residues" evidence="5">
    <location>
        <begin position="141"/>
        <end position="158"/>
    </location>
</feature>
<sequence length="186" mass="20227">MNTTPGARGTFETNVTLSRQVNRITVSATDPNRRWSPDYGGDNRTVGRDVLRLDADWLPDYYEVSVTGTDPLGRDSNATTTPTNESGNGRIDGGEDLDGDGLRTEFEFTIGTDPLDGDTDDDRLTDSFEVNATETDPLGRDSNSTATNATERGNNVTDAQEDLDNDGLVNVREQAFGTNLVNDTDR</sequence>
<name>A0ABD5WMG8_9EURY</name>
<gene>
    <name evidence="6" type="ORF">ACFQJ6_02975</name>
</gene>
<evidence type="ECO:0000256" key="2">
    <source>
        <dbReference type="ARBA" id="ARBA00022525"/>
    </source>
</evidence>
<organism evidence="6 7">
    <name type="scientific">Halorussus caseinilyticus</name>
    <dbReference type="NCBI Taxonomy" id="3034025"/>
    <lineage>
        <taxon>Archaea</taxon>
        <taxon>Methanobacteriati</taxon>
        <taxon>Methanobacteriota</taxon>
        <taxon>Stenosarchaea group</taxon>
        <taxon>Halobacteria</taxon>
        <taxon>Halobacteriales</taxon>
        <taxon>Haladaptataceae</taxon>
        <taxon>Halorussus</taxon>
    </lineage>
</organism>
<comment type="caution">
    <text evidence="6">The sequence shown here is derived from an EMBL/GenBank/DDBJ whole genome shotgun (WGS) entry which is preliminary data.</text>
</comment>
<evidence type="ECO:0000256" key="1">
    <source>
        <dbReference type="ARBA" id="ARBA00004613"/>
    </source>
</evidence>
<evidence type="ECO:0000256" key="4">
    <source>
        <dbReference type="ARBA" id="ARBA00022837"/>
    </source>
</evidence>
<dbReference type="AlphaFoldDB" id="A0ABD5WMG8"/>
<evidence type="ECO:0000313" key="7">
    <source>
        <dbReference type="Proteomes" id="UP001596407"/>
    </source>
</evidence>
<keyword evidence="4" id="KW-0106">Calcium</keyword>
<feature type="compositionally biased region" description="Polar residues" evidence="5">
    <location>
        <begin position="76"/>
        <end position="87"/>
    </location>
</feature>
<evidence type="ECO:0000313" key="6">
    <source>
        <dbReference type="EMBL" id="MFC7079259.1"/>
    </source>
</evidence>
<dbReference type="Pfam" id="PF18884">
    <property type="entry name" value="TSP3_bac"/>
    <property type="match status" value="2"/>
</dbReference>
<accession>A0ABD5WMG8</accession>
<dbReference type="Proteomes" id="UP001596407">
    <property type="component" value="Unassembled WGS sequence"/>
</dbReference>
<keyword evidence="2" id="KW-0964">Secreted</keyword>
<comment type="subcellular location">
    <subcellularLocation>
        <location evidence="1">Secreted</location>
    </subcellularLocation>
</comment>
<dbReference type="EMBL" id="JBHSZH010000003">
    <property type="protein sequence ID" value="MFC7079259.1"/>
    <property type="molecule type" value="Genomic_DNA"/>
</dbReference>
<evidence type="ECO:0000256" key="5">
    <source>
        <dbReference type="SAM" id="MobiDB-lite"/>
    </source>
</evidence>
<keyword evidence="7" id="KW-1185">Reference proteome</keyword>
<protein>
    <submittedName>
        <fullName evidence="6">Uncharacterized protein</fullName>
    </submittedName>
</protein>
<evidence type="ECO:0000256" key="3">
    <source>
        <dbReference type="ARBA" id="ARBA00022729"/>
    </source>
</evidence>